<gene>
    <name evidence="1" type="ORF">GMARGA_LOCUS40989</name>
</gene>
<protein>
    <submittedName>
        <fullName evidence="1">12714_t:CDS:1</fullName>
    </submittedName>
</protein>
<name>A0ABN7XAA8_GIGMA</name>
<organism evidence="1 2">
    <name type="scientific">Gigaspora margarita</name>
    <dbReference type="NCBI Taxonomy" id="4874"/>
    <lineage>
        <taxon>Eukaryota</taxon>
        <taxon>Fungi</taxon>
        <taxon>Fungi incertae sedis</taxon>
        <taxon>Mucoromycota</taxon>
        <taxon>Glomeromycotina</taxon>
        <taxon>Glomeromycetes</taxon>
        <taxon>Diversisporales</taxon>
        <taxon>Gigasporaceae</taxon>
        <taxon>Gigaspora</taxon>
    </lineage>
</organism>
<reference evidence="1 2" key="1">
    <citation type="submission" date="2021-06" db="EMBL/GenBank/DDBJ databases">
        <authorList>
            <person name="Kallberg Y."/>
            <person name="Tangrot J."/>
            <person name="Rosling A."/>
        </authorList>
    </citation>
    <scope>NUCLEOTIDE SEQUENCE [LARGE SCALE GENOMIC DNA]</scope>
    <source>
        <strain evidence="1 2">120-4 pot B 10/14</strain>
    </source>
</reference>
<proteinExistence type="predicted"/>
<comment type="caution">
    <text evidence="1">The sequence shown here is derived from an EMBL/GenBank/DDBJ whole genome shotgun (WGS) entry which is preliminary data.</text>
</comment>
<dbReference type="EMBL" id="CAJVQB010108720">
    <property type="protein sequence ID" value="CAG8851926.1"/>
    <property type="molecule type" value="Genomic_DNA"/>
</dbReference>
<evidence type="ECO:0000313" key="1">
    <source>
        <dbReference type="EMBL" id="CAG8851926.1"/>
    </source>
</evidence>
<feature type="non-terminal residue" evidence="1">
    <location>
        <position position="1"/>
    </location>
</feature>
<accession>A0ABN7XAA8</accession>
<keyword evidence="2" id="KW-1185">Reference proteome</keyword>
<evidence type="ECO:0000313" key="2">
    <source>
        <dbReference type="Proteomes" id="UP000789901"/>
    </source>
</evidence>
<dbReference type="Proteomes" id="UP000789901">
    <property type="component" value="Unassembled WGS sequence"/>
</dbReference>
<sequence>YLKKLVHLIKLNLETPLIPNDGIVERNGLSTLSKESTVQEKKISKELYRTKIIKKIITQINIILQEDDELKIVKELEEIIYEIDNEKLNYQFMRYTRIIQYSNE</sequence>